<dbReference type="InterPro" id="IPR016156">
    <property type="entry name" value="FAD/NAD-linked_Rdtase_dimer_sf"/>
</dbReference>
<proteinExistence type="inferred from homology"/>
<keyword evidence="5 10" id="KW-0560">Oxidoreductase</keyword>
<dbReference type="InterPro" id="IPR023753">
    <property type="entry name" value="FAD/NAD-binding_dom"/>
</dbReference>
<evidence type="ECO:0000259" key="12">
    <source>
        <dbReference type="Pfam" id="PF07992"/>
    </source>
</evidence>
<dbReference type="PANTHER" id="PTHR43014:SF2">
    <property type="entry name" value="MERCURIC REDUCTASE"/>
    <property type="match status" value="1"/>
</dbReference>
<evidence type="ECO:0000256" key="1">
    <source>
        <dbReference type="ARBA" id="ARBA00007532"/>
    </source>
</evidence>
<keyword evidence="14" id="KW-1185">Reference proteome</keyword>
<keyword evidence="8" id="KW-0520">NAD</keyword>
<dbReference type="InterPro" id="IPR036188">
    <property type="entry name" value="FAD/NAD-bd_sf"/>
</dbReference>
<dbReference type="Gene3D" id="3.50.50.60">
    <property type="entry name" value="FAD/NAD(P)-binding domain"/>
    <property type="match status" value="2"/>
</dbReference>
<comment type="similarity">
    <text evidence="1 10">Belongs to the class-I pyridine nucleotide-disulfide oxidoreductase family.</text>
</comment>
<evidence type="ECO:0000256" key="4">
    <source>
        <dbReference type="ARBA" id="ARBA00022857"/>
    </source>
</evidence>
<feature type="domain" description="FAD/NAD(P)-binding" evidence="12">
    <location>
        <begin position="8"/>
        <end position="322"/>
    </location>
</feature>
<evidence type="ECO:0000256" key="9">
    <source>
        <dbReference type="PIRSR" id="PIRSR000350-4"/>
    </source>
</evidence>
<reference evidence="13" key="1">
    <citation type="submission" date="2021-01" db="EMBL/GenBank/DDBJ databases">
        <title>Microvirga sp.</title>
        <authorList>
            <person name="Kim M.K."/>
        </authorList>
    </citation>
    <scope>NUCLEOTIDE SEQUENCE</scope>
    <source>
        <strain evidence="13">5420S-16</strain>
    </source>
</reference>
<dbReference type="EMBL" id="JAEQMY010000124">
    <property type="protein sequence ID" value="MBL0407902.1"/>
    <property type="molecule type" value="Genomic_DNA"/>
</dbReference>
<gene>
    <name evidence="13" type="ORF">JKG68_28790</name>
</gene>
<dbReference type="GO" id="GO:0016668">
    <property type="term" value="F:oxidoreductase activity, acting on a sulfur group of donors, NAD(P) as acceptor"/>
    <property type="evidence" value="ECO:0007669"/>
    <property type="project" value="InterPro"/>
</dbReference>
<dbReference type="InterPro" id="IPR004099">
    <property type="entry name" value="Pyr_nucl-diS_OxRdtase_dimer"/>
</dbReference>
<dbReference type="InterPro" id="IPR001100">
    <property type="entry name" value="Pyr_nuc-diS_OxRdtase"/>
</dbReference>
<dbReference type="Proteomes" id="UP000605848">
    <property type="component" value="Unassembled WGS sequence"/>
</dbReference>
<dbReference type="PANTHER" id="PTHR43014">
    <property type="entry name" value="MERCURIC REDUCTASE"/>
    <property type="match status" value="1"/>
</dbReference>
<name>A0A936ZCX7_9HYPH</name>
<dbReference type="PROSITE" id="PS00076">
    <property type="entry name" value="PYRIDINE_REDOX_1"/>
    <property type="match status" value="1"/>
</dbReference>
<dbReference type="FunFam" id="3.30.390.30:FF:000001">
    <property type="entry name" value="Dihydrolipoyl dehydrogenase"/>
    <property type="match status" value="1"/>
</dbReference>
<comment type="caution">
    <text evidence="13">The sequence shown here is derived from an EMBL/GenBank/DDBJ whole genome shotgun (WGS) entry which is preliminary data.</text>
</comment>
<evidence type="ECO:0000256" key="10">
    <source>
        <dbReference type="RuleBase" id="RU003691"/>
    </source>
</evidence>
<keyword evidence="6" id="KW-1015">Disulfide bond</keyword>
<keyword evidence="2 10" id="KW-0285">Flavoprotein</keyword>
<evidence type="ECO:0000256" key="3">
    <source>
        <dbReference type="ARBA" id="ARBA00022827"/>
    </source>
</evidence>
<keyword evidence="4" id="KW-0521">NADP</keyword>
<evidence type="ECO:0000256" key="5">
    <source>
        <dbReference type="ARBA" id="ARBA00023002"/>
    </source>
</evidence>
<dbReference type="InterPro" id="IPR012999">
    <property type="entry name" value="Pyr_OxRdtase_I_AS"/>
</dbReference>
<dbReference type="PIRSF" id="PIRSF000350">
    <property type="entry name" value="Mercury_reductase_MerA"/>
    <property type="match status" value="1"/>
</dbReference>
<feature type="binding site" evidence="8">
    <location>
        <begin position="178"/>
        <end position="185"/>
    </location>
    <ligand>
        <name>NAD(+)</name>
        <dbReference type="ChEBI" id="CHEBI:57540"/>
    </ligand>
</feature>
<feature type="domain" description="Pyridine nucleotide-disulphide oxidoreductase dimerisation" evidence="11">
    <location>
        <begin position="343"/>
        <end position="447"/>
    </location>
</feature>
<dbReference type="GO" id="GO:0003955">
    <property type="term" value="F:NAD(P)H dehydrogenase (quinone) activity"/>
    <property type="evidence" value="ECO:0007669"/>
    <property type="project" value="TreeGrafter"/>
</dbReference>
<evidence type="ECO:0000256" key="6">
    <source>
        <dbReference type="ARBA" id="ARBA00023157"/>
    </source>
</evidence>
<protein>
    <submittedName>
        <fullName evidence="13">FAD-dependent oxidoreductase</fullName>
    </submittedName>
</protein>
<dbReference type="PRINTS" id="PR00368">
    <property type="entry name" value="FADPNR"/>
</dbReference>
<evidence type="ECO:0000256" key="7">
    <source>
        <dbReference type="ARBA" id="ARBA00023284"/>
    </source>
</evidence>
<dbReference type="SUPFAM" id="SSF55424">
    <property type="entry name" value="FAD/NAD-linked reductases, dimerisation (C-terminal) domain"/>
    <property type="match status" value="1"/>
</dbReference>
<feature type="binding site" evidence="8">
    <location>
        <position position="267"/>
    </location>
    <ligand>
        <name>NAD(+)</name>
        <dbReference type="ChEBI" id="CHEBI:57540"/>
    </ligand>
</feature>
<comment type="cofactor">
    <cofactor evidence="8">
        <name>FAD</name>
        <dbReference type="ChEBI" id="CHEBI:57692"/>
    </cofactor>
    <text evidence="8">Binds 1 FAD per subunit.</text>
</comment>
<feature type="disulfide bond" description="Redox-active" evidence="9">
    <location>
        <begin position="44"/>
        <end position="49"/>
    </location>
</feature>
<dbReference type="GO" id="GO:0050660">
    <property type="term" value="F:flavin adenine dinucleotide binding"/>
    <property type="evidence" value="ECO:0007669"/>
    <property type="project" value="TreeGrafter"/>
</dbReference>
<keyword evidence="3 8" id="KW-0274">FAD</keyword>
<feature type="binding site" evidence="8">
    <location>
        <position position="53"/>
    </location>
    <ligand>
        <name>FAD</name>
        <dbReference type="ChEBI" id="CHEBI:57692"/>
    </ligand>
</feature>
<keyword evidence="7 10" id="KW-0676">Redox-active center</keyword>
<dbReference type="PRINTS" id="PR00411">
    <property type="entry name" value="PNDRDTASEI"/>
</dbReference>
<dbReference type="AlphaFoldDB" id="A0A936ZCX7"/>
<keyword evidence="8" id="KW-0547">Nucleotide-binding</keyword>
<feature type="binding site" evidence="8">
    <location>
        <position position="307"/>
    </location>
    <ligand>
        <name>FAD</name>
        <dbReference type="ChEBI" id="CHEBI:57692"/>
    </ligand>
</feature>
<accession>A0A936ZCX7</accession>
<evidence type="ECO:0000259" key="11">
    <source>
        <dbReference type="Pfam" id="PF02852"/>
    </source>
</evidence>
<dbReference type="SUPFAM" id="SSF51905">
    <property type="entry name" value="FAD/NAD(P)-binding domain"/>
    <property type="match status" value="1"/>
</dbReference>
<dbReference type="Gene3D" id="3.30.390.30">
    <property type="match status" value="1"/>
</dbReference>
<evidence type="ECO:0000313" key="14">
    <source>
        <dbReference type="Proteomes" id="UP000605848"/>
    </source>
</evidence>
<organism evidence="13 14">
    <name type="scientific">Microvirga aerilata</name>
    <dbReference type="NCBI Taxonomy" id="670292"/>
    <lineage>
        <taxon>Bacteria</taxon>
        <taxon>Pseudomonadati</taxon>
        <taxon>Pseudomonadota</taxon>
        <taxon>Alphaproteobacteria</taxon>
        <taxon>Hyphomicrobiales</taxon>
        <taxon>Methylobacteriaceae</taxon>
        <taxon>Microvirga</taxon>
    </lineage>
</organism>
<evidence type="ECO:0000256" key="2">
    <source>
        <dbReference type="ARBA" id="ARBA00022630"/>
    </source>
</evidence>
<dbReference type="RefSeq" id="WP_202065474.1">
    <property type="nucleotide sequence ID" value="NZ_JAEQMY010000124.1"/>
</dbReference>
<dbReference type="Pfam" id="PF02852">
    <property type="entry name" value="Pyr_redox_dim"/>
    <property type="match status" value="1"/>
</dbReference>
<feature type="binding site" evidence="8">
    <location>
        <begin position="141"/>
        <end position="143"/>
    </location>
    <ligand>
        <name>FAD</name>
        <dbReference type="ChEBI" id="CHEBI:57692"/>
    </ligand>
</feature>
<dbReference type="Pfam" id="PF07992">
    <property type="entry name" value="Pyr_redox_2"/>
    <property type="match status" value="1"/>
</dbReference>
<evidence type="ECO:0000313" key="13">
    <source>
        <dbReference type="EMBL" id="MBL0407902.1"/>
    </source>
</evidence>
<evidence type="ECO:0000256" key="8">
    <source>
        <dbReference type="PIRSR" id="PIRSR000350-3"/>
    </source>
</evidence>
<sequence length="474" mass="49867">MSHVLEADLCVIGAGSGGLSVAAGAAQMGARVVLIERNRMGGDCLNTGCVPSKALIAAAHAADAMRRSGRFGINGHEPDVDFLRVRGHVRDVIAGIAPHDSAERFEGLGVTVLRASAHFAGPNEIKAGTARVRARRFVVATGSSPFMPPIPGLGDSSALTNETVFDLDSRPEHLIVIGGGPIGVEMAQAHRRLGASVTILQRGCILPKDDPDAVAVVRRRLMAEGVTICEGAKVVHASRRGNGVVVTAEINGAPAEIAGSHLLVAVGRRADVDGLGLDAAGIAHSQKGITVDARLRTSNRRVFAIGDVTGEYQFTHMAAYQAGIVIRNALFHWPAKVDTRAFPWVTYTDPELAHVGLTAAMAEEQGHSVRLAGFNLAENDRARAERETEGFVKIVVGRRSKVLGATVVGRGAGELILPWVLAISQGLGIGAMARVIAPYPTLSEISKGAASAYYAPTLFGPTTRKIVRLLQRFS</sequence>